<dbReference type="EnsemblPlants" id="AVESA.00010b.r2.2CG0309330.1">
    <property type="protein sequence ID" value="AVESA.00010b.r2.2CG0309330.1.CDS.1"/>
    <property type="gene ID" value="AVESA.00010b.r2.2CG0309330"/>
</dbReference>
<organism evidence="1 2">
    <name type="scientific">Avena sativa</name>
    <name type="common">Oat</name>
    <dbReference type="NCBI Taxonomy" id="4498"/>
    <lineage>
        <taxon>Eukaryota</taxon>
        <taxon>Viridiplantae</taxon>
        <taxon>Streptophyta</taxon>
        <taxon>Embryophyta</taxon>
        <taxon>Tracheophyta</taxon>
        <taxon>Spermatophyta</taxon>
        <taxon>Magnoliopsida</taxon>
        <taxon>Liliopsida</taxon>
        <taxon>Poales</taxon>
        <taxon>Poaceae</taxon>
        <taxon>BOP clade</taxon>
        <taxon>Pooideae</taxon>
        <taxon>Poodae</taxon>
        <taxon>Poeae</taxon>
        <taxon>Poeae Chloroplast Group 1 (Aveneae type)</taxon>
        <taxon>Aveninae</taxon>
        <taxon>Avena</taxon>
    </lineage>
</organism>
<dbReference type="Proteomes" id="UP001732700">
    <property type="component" value="Chromosome 2C"/>
</dbReference>
<name>A0ACD5USD8_AVESA</name>
<proteinExistence type="predicted"/>
<evidence type="ECO:0000313" key="2">
    <source>
        <dbReference type="Proteomes" id="UP001732700"/>
    </source>
</evidence>
<protein>
    <submittedName>
        <fullName evidence="1">Uncharacterized protein</fullName>
    </submittedName>
</protein>
<reference evidence="1" key="2">
    <citation type="submission" date="2025-09" db="UniProtKB">
        <authorList>
            <consortium name="EnsemblPlants"/>
        </authorList>
    </citation>
    <scope>IDENTIFICATION</scope>
</reference>
<evidence type="ECO:0000313" key="1">
    <source>
        <dbReference type="EnsemblPlants" id="AVESA.00010b.r2.2CG0309330.1.CDS.1"/>
    </source>
</evidence>
<reference evidence="1" key="1">
    <citation type="submission" date="2021-05" db="EMBL/GenBank/DDBJ databases">
        <authorList>
            <person name="Scholz U."/>
            <person name="Mascher M."/>
            <person name="Fiebig A."/>
        </authorList>
    </citation>
    <scope>NUCLEOTIDE SEQUENCE [LARGE SCALE GENOMIC DNA]</scope>
</reference>
<accession>A0ACD5USD8</accession>
<sequence>MSWSSGSFSAPEFRGAYGRRARTEGRSPMPYRENPMAYEPDVLCHCNPRKKAPRWISWSAQNPGRRYYACVDAMVSNLTRPFLILLFSRSCLDAPF</sequence>
<keyword evidence="2" id="KW-1185">Reference proteome</keyword>